<sequence length="137" mass="15694">MLKKIFIIDDEPIHHKLVSLVIKYSGHPVEHRSFLQAADAFSYLVDDDNIDSLPDLILLDLNMAIISGWDFLDLFERHNSRLDKPVDIVILTSSINPHDKVRALTYNCVKGFFSKPFTEAILDYLMHSTTITANKHD</sequence>
<gene>
    <name evidence="4" type="ORF">ACFSJU_09855</name>
</gene>
<accession>A0ABW4ZKS9</accession>
<evidence type="ECO:0000313" key="5">
    <source>
        <dbReference type="Proteomes" id="UP001597387"/>
    </source>
</evidence>
<feature type="modified residue" description="4-aspartylphosphate" evidence="2">
    <location>
        <position position="60"/>
    </location>
</feature>
<dbReference type="SUPFAM" id="SSF52172">
    <property type="entry name" value="CheY-like"/>
    <property type="match status" value="1"/>
</dbReference>
<dbReference type="PANTHER" id="PTHR44591:SF23">
    <property type="entry name" value="CHEY SUBFAMILY"/>
    <property type="match status" value="1"/>
</dbReference>
<dbReference type="InterPro" id="IPR001789">
    <property type="entry name" value="Sig_transdc_resp-reg_receiver"/>
</dbReference>
<dbReference type="RefSeq" id="WP_255903100.1">
    <property type="nucleotide sequence ID" value="NZ_JAFMZO010000003.1"/>
</dbReference>
<dbReference type="EMBL" id="JBHUHZ010000001">
    <property type="protein sequence ID" value="MFD2162694.1"/>
    <property type="molecule type" value="Genomic_DNA"/>
</dbReference>
<dbReference type="Gene3D" id="3.40.50.2300">
    <property type="match status" value="1"/>
</dbReference>
<dbReference type="PANTHER" id="PTHR44591">
    <property type="entry name" value="STRESS RESPONSE REGULATOR PROTEIN 1"/>
    <property type="match status" value="1"/>
</dbReference>
<dbReference type="InterPro" id="IPR050595">
    <property type="entry name" value="Bact_response_regulator"/>
</dbReference>
<evidence type="ECO:0000259" key="3">
    <source>
        <dbReference type="PROSITE" id="PS50110"/>
    </source>
</evidence>
<feature type="domain" description="Response regulatory" evidence="3">
    <location>
        <begin position="4"/>
        <end position="130"/>
    </location>
</feature>
<name>A0ABW4ZKS9_9SPHI</name>
<dbReference type="PROSITE" id="PS50110">
    <property type="entry name" value="RESPONSE_REGULATORY"/>
    <property type="match status" value="1"/>
</dbReference>
<evidence type="ECO:0000256" key="2">
    <source>
        <dbReference type="PROSITE-ProRule" id="PRU00169"/>
    </source>
</evidence>
<reference evidence="5" key="1">
    <citation type="journal article" date="2019" name="Int. J. Syst. Evol. Microbiol.">
        <title>The Global Catalogue of Microorganisms (GCM) 10K type strain sequencing project: providing services to taxonomists for standard genome sequencing and annotation.</title>
        <authorList>
            <consortium name="The Broad Institute Genomics Platform"/>
            <consortium name="The Broad Institute Genome Sequencing Center for Infectious Disease"/>
            <person name="Wu L."/>
            <person name="Ma J."/>
        </authorList>
    </citation>
    <scope>NUCLEOTIDE SEQUENCE [LARGE SCALE GENOMIC DNA]</scope>
    <source>
        <strain evidence="5">KCTC 42217</strain>
    </source>
</reference>
<evidence type="ECO:0000256" key="1">
    <source>
        <dbReference type="ARBA" id="ARBA00022553"/>
    </source>
</evidence>
<comment type="caution">
    <text evidence="4">The sequence shown here is derived from an EMBL/GenBank/DDBJ whole genome shotgun (WGS) entry which is preliminary data.</text>
</comment>
<dbReference type="InterPro" id="IPR011006">
    <property type="entry name" value="CheY-like_superfamily"/>
</dbReference>
<protein>
    <submittedName>
        <fullName evidence="4">Response regulator</fullName>
    </submittedName>
</protein>
<keyword evidence="1 2" id="KW-0597">Phosphoprotein</keyword>
<evidence type="ECO:0000313" key="4">
    <source>
        <dbReference type="EMBL" id="MFD2162694.1"/>
    </source>
</evidence>
<proteinExistence type="predicted"/>
<dbReference type="Proteomes" id="UP001597387">
    <property type="component" value="Unassembled WGS sequence"/>
</dbReference>
<keyword evidence="5" id="KW-1185">Reference proteome</keyword>
<dbReference type="SMART" id="SM00448">
    <property type="entry name" value="REC"/>
    <property type="match status" value="1"/>
</dbReference>
<dbReference type="Pfam" id="PF00072">
    <property type="entry name" value="Response_reg"/>
    <property type="match status" value="1"/>
</dbReference>
<organism evidence="4 5">
    <name type="scientific">Paradesertivirga mongoliensis</name>
    <dbReference type="NCBI Taxonomy" id="2100740"/>
    <lineage>
        <taxon>Bacteria</taxon>
        <taxon>Pseudomonadati</taxon>
        <taxon>Bacteroidota</taxon>
        <taxon>Sphingobacteriia</taxon>
        <taxon>Sphingobacteriales</taxon>
        <taxon>Sphingobacteriaceae</taxon>
        <taxon>Paradesertivirga</taxon>
    </lineage>
</organism>